<feature type="region of interest" description="Disordered" evidence="1">
    <location>
        <begin position="589"/>
        <end position="613"/>
    </location>
</feature>
<dbReference type="RefSeq" id="WP_053783498.1">
    <property type="nucleotide sequence ID" value="NZ_LITU01000078.1"/>
</dbReference>
<name>A0A0N0UGZ4_9BACL</name>
<feature type="compositionally biased region" description="Acidic residues" evidence="1">
    <location>
        <begin position="602"/>
        <end position="613"/>
    </location>
</feature>
<comment type="caution">
    <text evidence="3">The sequence shown here is derived from an EMBL/GenBank/DDBJ whole genome shotgun (WGS) entry which is preliminary data.</text>
</comment>
<proteinExistence type="predicted"/>
<dbReference type="EMBL" id="LITU01000078">
    <property type="protein sequence ID" value="KOY13811.1"/>
    <property type="molecule type" value="Genomic_DNA"/>
</dbReference>
<dbReference type="PROSITE" id="PS50878">
    <property type="entry name" value="RT_POL"/>
    <property type="match status" value="1"/>
</dbReference>
<reference evidence="3 4" key="1">
    <citation type="submission" date="2015-08" db="EMBL/GenBank/DDBJ databases">
        <title>Draft genome sequence of cellulolytic and xylanolytic Paenibacillus sp. A59, isolated from a decaying forest soil from Patagonia, Argentina.</title>
        <authorList>
            <person name="Ghio S."/>
            <person name="Caceres A.M."/>
            <person name="Talia P."/>
            <person name="Grasso D."/>
            <person name="Campos E."/>
        </authorList>
    </citation>
    <scope>NUCLEOTIDE SEQUENCE [LARGE SCALE GENOMIC DNA]</scope>
    <source>
        <strain evidence="3 4">A59</strain>
    </source>
</reference>
<dbReference type="AlphaFoldDB" id="A0A0N0UGZ4"/>
<sequence length="613" mass="71557">MSSIDSVYDFILKDFQKTLFPLRSILILSKYKLEDILKYINNEIFSQTWMRTILSEDEYTKVSEVISNKQIQKVNEIAQSYFLIQPWVYALKDKKHYRQTFQLDPIAYIFIYDFVYRNRNSFQKQEYSDRECFGYTFNGDTYNSQSEEYREFISELHYLKTQFEYMGKIDISNFFNNIYHHDVVSYIARVINQQESEKIGKFLREINEGRSTSCMPQGLFPMKVIGSNFLSFIEASRDLKSEKIIRFMDDIYFFSDSEETIKQDIFSVQKILGEKGLSLNEEKTSIIIGEVESENDIETVKTSLLEKRRLAINSYTGEFDDDEIDQLTGEETEFLHGLLHNEKNIEDEDIELILSLLMTTEAETLELTRLVLNSSPQLTKNLYYNLKRNYMRITDSIITEFETYIDKSFIPEYQLFWITKIIIDFTVLNESIANLLVTIYRHPAVTNIVKCLILEIPENNYGFLEMKKNVARGHAPELIISAMVGLLSHEKSNRNQIYKYVGKSNSMLRTITVALSSLEVNAHEKLLEDLDEISINKHNYIRNGVSESEDTTGKHLTTLDPVSEELNIEFDNLVSPFEAEIVPRDIHNGASTINDPFKDDSEPIEIDDDDLPF</sequence>
<dbReference type="OrthoDB" id="9788687at2"/>
<dbReference type="SUPFAM" id="SSF56672">
    <property type="entry name" value="DNA/RNA polymerases"/>
    <property type="match status" value="2"/>
</dbReference>
<evidence type="ECO:0000259" key="2">
    <source>
        <dbReference type="PROSITE" id="PS50878"/>
    </source>
</evidence>
<dbReference type="InterPro" id="IPR043128">
    <property type="entry name" value="Rev_trsase/Diguanyl_cyclase"/>
</dbReference>
<gene>
    <name evidence="3" type="ORF">AMS66_25785</name>
</gene>
<keyword evidence="4" id="KW-1185">Reference proteome</keyword>
<evidence type="ECO:0000313" key="4">
    <source>
        <dbReference type="Proteomes" id="UP000037688"/>
    </source>
</evidence>
<evidence type="ECO:0000313" key="3">
    <source>
        <dbReference type="EMBL" id="KOY13811.1"/>
    </source>
</evidence>
<protein>
    <recommendedName>
        <fullName evidence="2">Reverse transcriptase domain-containing protein</fullName>
    </recommendedName>
</protein>
<feature type="domain" description="Reverse transcriptase" evidence="2">
    <location>
        <begin position="9"/>
        <end position="304"/>
    </location>
</feature>
<evidence type="ECO:0000256" key="1">
    <source>
        <dbReference type="SAM" id="MobiDB-lite"/>
    </source>
</evidence>
<dbReference type="InterPro" id="IPR043502">
    <property type="entry name" value="DNA/RNA_pol_sf"/>
</dbReference>
<dbReference type="Gene3D" id="3.30.70.270">
    <property type="match status" value="1"/>
</dbReference>
<dbReference type="Proteomes" id="UP000037688">
    <property type="component" value="Unassembled WGS sequence"/>
</dbReference>
<dbReference type="PATRIC" id="fig|1705561.3.peg.5412"/>
<dbReference type="CDD" id="cd01646">
    <property type="entry name" value="RT_Bac_retron_I"/>
    <property type="match status" value="1"/>
</dbReference>
<organism evidence="3 4">
    <name type="scientific">Paenibacillus xylanivorans</name>
    <dbReference type="NCBI Taxonomy" id="1705561"/>
    <lineage>
        <taxon>Bacteria</taxon>
        <taxon>Bacillati</taxon>
        <taxon>Bacillota</taxon>
        <taxon>Bacilli</taxon>
        <taxon>Bacillales</taxon>
        <taxon>Paenibacillaceae</taxon>
        <taxon>Paenibacillus</taxon>
    </lineage>
</organism>
<dbReference type="InterPro" id="IPR000477">
    <property type="entry name" value="RT_dom"/>
</dbReference>
<accession>A0A0N0UGZ4</accession>
<dbReference type="Pfam" id="PF00078">
    <property type="entry name" value="RVT_1"/>
    <property type="match status" value="1"/>
</dbReference>